<feature type="compositionally biased region" description="Polar residues" evidence="1">
    <location>
        <begin position="1417"/>
        <end position="1446"/>
    </location>
</feature>
<feature type="compositionally biased region" description="Acidic residues" evidence="1">
    <location>
        <begin position="597"/>
        <end position="612"/>
    </location>
</feature>
<feature type="compositionally biased region" description="Low complexity" evidence="1">
    <location>
        <begin position="1341"/>
        <end position="1356"/>
    </location>
</feature>
<evidence type="ECO:0000313" key="2">
    <source>
        <dbReference type="EMBL" id="EME82502.1"/>
    </source>
</evidence>
<proteinExistence type="predicted"/>
<dbReference type="RefSeq" id="XP_007927849.1">
    <property type="nucleotide sequence ID" value="XM_007929658.1"/>
</dbReference>
<dbReference type="GeneID" id="19333489"/>
<dbReference type="VEuPathDB" id="FungiDB:MYCFIDRAFT_176049"/>
<reference evidence="2 3" key="1">
    <citation type="journal article" date="2012" name="PLoS Pathog.">
        <title>Diverse lifestyles and strategies of plant pathogenesis encoded in the genomes of eighteen Dothideomycetes fungi.</title>
        <authorList>
            <person name="Ohm R.A."/>
            <person name="Feau N."/>
            <person name="Henrissat B."/>
            <person name="Schoch C.L."/>
            <person name="Horwitz B.A."/>
            <person name="Barry K.W."/>
            <person name="Condon B.J."/>
            <person name="Copeland A.C."/>
            <person name="Dhillon B."/>
            <person name="Glaser F."/>
            <person name="Hesse C.N."/>
            <person name="Kosti I."/>
            <person name="LaButti K."/>
            <person name="Lindquist E.A."/>
            <person name="Lucas S."/>
            <person name="Salamov A.A."/>
            <person name="Bradshaw R.E."/>
            <person name="Ciuffetti L."/>
            <person name="Hamelin R.C."/>
            <person name="Kema G.H.J."/>
            <person name="Lawrence C."/>
            <person name="Scott J.A."/>
            <person name="Spatafora J.W."/>
            <person name="Turgeon B.G."/>
            <person name="de Wit P.J.G.M."/>
            <person name="Zhong S."/>
            <person name="Goodwin S.B."/>
            <person name="Grigoriev I.V."/>
        </authorList>
    </citation>
    <scope>NUCLEOTIDE SEQUENCE [LARGE SCALE GENOMIC DNA]</scope>
    <source>
        <strain evidence="2 3">CIRAD86</strain>
    </source>
</reference>
<dbReference type="OrthoDB" id="3648703at2759"/>
<feature type="region of interest" description="Disordered" evidence="1">
    <location>
        <begin position="1459"/>
        <end position="1483"/>
    </location>
</feature>
<dbReference type="EMBL" id="KB446559">
    <property type="protein sequence ID" value="EME82502.1"/>
    <property type="molecule type" value="Genomic_DNA"/>
</dbReference>
<gene>
    <name evidence="2" type="ORF">MYCFIDRAFT_176049</name>
</gene>
<feature type="compositionally biased region" description="Polar residues" evidence="1">
    <location>
        <begin position="1313"/>
        <end position="1323"/>
    </location>
</feature>
<feature type="region of interest" description="Disordered" evidence="1">
    <location>
        <begin position="564"/>
        <end position="659"/>
    </location>
</feature>
<name>M3AZ62_PSEFD</name>
<organism evidence="2 3">
    <name type="scientific">Pseudocercospora fijiensis (strain CIRAD86)</name>
    <name type="common">Black leaf streak disease fungus</name>
    <name type="synonym">Mycosphaerella fijiensis</name>
    <dbReference type="NCBI Taxonomy" id="383855"/>
    <lineage>
        <taxon>Eukaryota</taxon>
        <taxon>Fungi</taxon>
        <taxon>Dikarya</taxon>
        <taxon>Ascomycota</taxon>
        <taxon>Pezizomycotina</taxon>
        <taxon>Dothideomycetes</taxon>
        <taxon>Dothideomycetidae</taxon>
        <taxon>Mycosphaerellales</taxon>
        <taxon>Mycosphaerellaceae</taxon>
        <taxon>Pseudocercospora</taxon>
    </lineage>
</organism>
<dbReference type="KEGG" id="pfj:MYCFIDRAFT_176049"/>
<feature type="compositionally biased region" description="Basic residues" evidence="1">
    <location>
        <begin position="1471"/>
        <end position="1480"/>
    </location>
</feature>
<protein>
    <submittedName>
        <fullName evidence="2">Uncharacterized protein</fullName>
    </submittedName>
</protein>
<feature type="region of interest" description="Disordered" evidence="1">
    <location>
        <begin position="402"/>
        <end position="421"/>
    </location>
</feature>
<feature type="region of interest" description="Disordered" evidence="1">
    <location>
        <begin position="1313"/>
        <end position="1446"/>
    </location>
</feature>
<evidence type="ECO:0000256" key="1">
    <source>
        <dbReference type="SAM" id="MobiDB-lite"/>
    </source>
</evidence>
<keyword evidence="3" id="KW-1185">Reference proteome</keyword>
<feature type="compositionally biased region" description="Basic and acidic residues" evidence="1">
    <location>
        <begin position="613"/>
        <end position="623"/>
    </location>
</feature>
<dbReference type="Proteomes" id="UP000016932">
    <property type="component" value="Unassembled WGS sequence"/>
</dbReference>
<evidence type="ECO:0000313" key="3">
    <source>
        <dbReference type="Proteomes" id="UP000016932"/>
    </source>
</evidence>
<accession>M3AZ62</accession>
<dbReference type="HOGENOM" id="CLU_240093_0_0_1"/>
<sequence length="1727" mass="192258">MRKNLCKEKGNAALRNGKPSTAWMCYSEGIRLLSEDFPKSNRALLDLYRNLAPNDQAIQVYLQRTDHRLREESQGFCNFAKLRKNLSLERPRVDAASFTGNRRGPQKMTYMYQICTIKIGVTEASMRSTHLIAWLRTGLFIMIRTAISKGAEELKPLAIVLTLMIGWEISREAISSSLDTCMLDEPAAAHPLTESINELWAATLENDWNSLRTILFDTLSIKRQQTFSSTSGTNLNYWRVSEATAEFRDLQPNATSRLYYNFHGFWILTSTHVRRNLALAYAEASDSACASKQCFQVTTPDILPMTFFVTLIFGRSFDVPNDKHHHYKSYCACAATLLHIELRISNRFPTARLDLGLDQSLCRYRNRVTLSLQKASKHSTSAGIPATLNTVHRTTVRKAFRSAAKSPLSSSSTSSPQLSSATMQGPFWFGQMSQSKRDDNEEDYDERVRLARWDPEQHFKWCRTELQDLIYSTPGKWKIIQPPRHNDSGKYALEEQYRDKVKDEKRRYEHLANYEKDPKTLLKEATYRSMRYRNTETKKDSKKLVERKKGWKVSLPSALKEQLSKPIPATANQPVSNAPGAGAPNAVSDNVERGSDAEEEKTDPQTDTDDTEQLGHEAKEESRVPYGKGTDMPRPNANHHDTLLPPTSKSEPPTKAALPRRPDICQHRFCKMSHLEHGSECICCSCLLSRDASSRGRWKMTTPCFFPTIEQLNGQHEKPGLDAEMEDVVVMGACPLCNFSSDLRFSIDTMLSDAKPFNVRKFCGISRTLAFCVLHHPLRSRRPMMPFGVRMMVLGVMLGLEMQHALVLCDLCICYADLPFQRGALQRLSLFAGFVLSFHDGTMCTGLCSPHLLFPLPKTTLYTNNHPKLYSEPILAKSLSASTRAPVEEQLNHELKTNDFQRRLSGSSQSAEKNILLHTGTHRTCLGRVPTFISLVLSHEDLGNCRVHPRRDVYQRDGHQQLTRRNFNRLLHFDNSKHPSKNPVLHRFSLPDISKSERSTIQTPIAFNSYLREVVSITLRTNRSPFNQPTTMANSAVHGGAPAGPAMPPWHDQIIVASCMPAALGKLSSTRDTLSELASRNVNLTDAQILTGHIHPDDICGALADDLGKRFSNAILATGLRILDYVWKSSYNASNFIVARVNAPRKLLKLPASTRPKAEPASRTPPTVTYVLMDQGQHAGQWVRIDVNQNNLQTSVMTPTEVQDLDLNGRLTILRQTAGTQPALPARSTLQQVAQSSAAAALPTSSSALSAAASNNSSSSNINGMTPSTSTLTIASALVPQHANSPSNSTQHHVADQVVDSSLQFMNASSLPALQQDSSTSVDRSLPYTAPGFHSETNGVTSGPANANSSSSAESTASDRTRATSLSASHSPAQIESIPRTRPTVAAVQARRRRIGDTADQEAPEASSPKRVRKNSGHTLANTSEQDRPSTLSATPASTMSGRPATYPTNVTIVEAHNASTTPPVAQERQRRIRPMKRPRTQQVQSFTYALPTANNRFGGPYFMEILQYTQAGWELGDIVHIERNDDENDRSFGVYLASIGERAAFTSLSYDIVITLLETMQPEEESWALTGRERGVGRDRFSHCGHDGRTSCLSQLQKCSLLTIVWHTYFMASAPIKAKVLGSCFKQHISFNGKLLDVSLMFALISSANTFPLIYLTTTYAVQNTRSQVLTLIYIHQQIQLIVHWTGNPTALSNANLSTLIKHAMVPRLIGYSKRCDLKARGKVLY</sequence>